<dbReference type="FunFam" id="3.40.50.720:FF:000084">
    <property type="entry name" value="Short-chain dehydrogenase reductase"/>
    <property type="match status" value="1"/>
</dbReference>
<gene>
    <name evidence="2" type="ORF">SAMN04515674_102211</name>
</gene>
<proteinExistence type="inferred from homology"/>
<organism evidence="2 3">
    <name type="scientific">Pseudarcicella hirudinis</name>
    <dbReference type="NCBI Taxonomy" id="1079859"/>
    <lineage>
        <taxon>Bacteria</taxon>
        <taxon>Pseudomonadati</taxon>
        <taxon>Bacteroidota</taxon>
        <taxon>Cytophagia</taxon>
        <taxon>Cytophagales</taxon>
        <taxon>Flectobacillaceae</taxon>
        <taxon>Pseudarcicella</taxon>
    </lineage>
</organism>
<dbReference type="Proteomes" id="UP000199306">
    <property type="component" value="Unassembled WGS sequence"/>
</dbReference>
<dbReference type="OrthoDB" id="9804104at2"/>
<comment type="similarity">
    <text evidence="1">Belongs to the short-chain dehydrogenases/reductases (SDR) family.</text>
</comment>
<accession>A0A1I5P0H8</accession>
<evidence type="ECO:0000313" key="2">
    <source>
        <dbReference type="EMBL" id="SFP27532.1"/>
    </source>
</evidence>
<dbReference type="PRINTS" id="PR00080">
    <property type="entry name" value="SDRFAMILY"/>
</dbReference>
<dbReference type="PANTHER" id="PTHR43943">
    <property type="entry name" value="DEHYDROGENASE/REDUCTASE (SDR FAMILY) MEMBER 4"/>
    <property type="match status" value="1"/>
</dbReference>
<dbReference type="AlphaFoldDB" id="A0A1I5P0H8"/>
<dbReference type="Gene3D" id="3.40.50.720">
    <property type="entry name" value="NAD(P)-binding Rossmann-like Domain"/>
    <property type="match status" value="1"/>
</dbReference>
<dbReference type="RefSeq" id="WP_092012632.1">
    <property type="nucleotide sequence ID" value="NZ_FOXH01000002.1"/>
</dbReference>
<evidence type="ECO:0000313" key="3">
    <source>
        <dbReference type="Proteomes" id="UP000199306"/>
    </source>
</evidence>
<dbReference type="EMBL" id="FOXH01000002">
    <property type="protein sequence ID" value="SFP27532.1"/>
    <property type="molecule type" value="Genomic_DNA"/>
</dbReference>
<sequence>MTANEIFSLEGKVALITGASKGIGESVARFFAACGAKVVINSRKQEDLDKVAASITEQGGICIGIAGNAGDLAGCKVLVDKTVELYGGIDILVNNAASNPVYGPVLECEEWAFDKIMNVNVKAPFELGKLVHPVMKQRGGGSVINISSIAGITPDPGLGMYSVSKAALNMLTKVTAREWGADGIRVNSICPGLIKTKFSEALWKNDQILAHFVKKLPIARMGTVEEIAGLALFLASDASGYCTGGIYAADGGTTV</sequence>
<dbReference type="SUPFAM" id="SSF51735">
    <property type="entry name" value="NAD(P)-binding Rossmann-fold domains"/>
    <property type="match status" value="1"/>
</dbReference>
<dbReference type="NCBIfam" id="NF005559">
    <property type="entry name" value="PRK07231.1"/>
    <property type="match status" value="1"/>
</dbReference>
<reference evidence="2 3" key="1">
    <citation type="submission" date="2016-10" db="EMBL/GenBank/DDBJ databases">
        <authorList>
            <person name="de Groot N.N."/>
        </authorList>
    </citation>
    <scope>NUCLEOTIDE SEQUENCE [LARGE SCALE GENOMIC DNA]</scope>
    <source>
        <strain evidence="3">E92,LMG 26720,CCM 7988</strain>
    </source>
</reference>
<dbReference type="InterPro" id="IPR036291">
    <property type="entry name" value="NAD(P)-bd_dom_sf"/>
</dbReference>
<dbReference type="InterPro" id="IPR002347">
    <property type="entry name" value="SDR_fam"/>
</dbReference>
<dbReference type="Pfam" id="PF13561">
    <property type="entry name" value="adh_short_C2"/>
    <property type="match status" value="1"/>
</dbReference>
<protein>
    <submittedName>
        <fullName evidence="2">NAD(P)-dependent dehydrogenase, short-chain alcohol dehydrogenase family</fullName>
    </submittedName>
</protein>
<dbReference type="PRINTS" id="PR00081">
    <property type="entry name" value="GDHRDH"/>
</dbReference>
<dbReference type="InterPro" id="IPR020904">
    <property type="entry name" value="Sc_DH/Rdtase_CS"/>
</dbReference>
<dbReference type="STRING" id="1079859.SAMN04515674_102211"/>
<name>A0A1I5P0H8_9BACT</name>
<keyword evidence="3" id="KW-1185">Reference proteome</keyword>
<evidence type="ECO:0000256" key="1">
    <source>
        <dbReference type="ARBA" id="ARBA00006484"/>
    </source>
</evidence>
<dbReference type="PANTHER" id="PTHR43943:SF2">
    <property type="entry name" value="DEHYDROGENASE_REDUCTASE 4"/>
    <property type="match status" value="1"/>
</dbReference>
<dbReference type="PROSITE" id="PS00061">
    <property type="entry name" value="ADH_SHORT"/>
    <property type="match status" value="1"/>
</dbReference>